<gene>
    <name evidence="1" type="ORF">NDEV_0323</name>
</gene>
<dbReference type="Proteomes" id="UP000196239">
    <property type="component" value="Chromosome 1"/>
</dbReference>
<keyword evidence="2" id="KW-1185">Reference proteome</keyword>
<accession>A0A128A173</accession>
<name>A0A128A173_9ARCH</name>
<proteinExistence type="predicted"/>
<dbReference type="KEGG" id="ndv:NDEV_0323"/>
<evidence type="ECO:0000313" key="1">
    <source>
        <dbReference type="EMBL" id="CUR51088.1"/>
    </source>
</evidence>
<evidence type="ECO:0000313" key="2">
    <source>
        <dbReference type="Proteomes" id="UP000196239"/>
    </source>
</evidence>
<organism evidence="1 2">
    <name type="scientific">Nitrosotalea devaniterrae</name>
    <dbReference type="NCBI Taxonomy" id="1078905"/>
    <lineage>
        <taxon>Archaea</taxon>
        <taxon>Nitrososphaerota</taxon>
        <taxon>Nitrososphaeria</taxon>
        <taxon>Nitrosotaleales</taxon>
        <taxon>Nitrosotaleaceae</taxon>
        <taxon>Nitrosotalea</taxon>
    </lineage>
</organism>
<reference evidence="2" key="1">
    <citation type="submission" date="2015-10" db="EMBL/GenBank/DDBJ databases">
        <authorList>
            <person name="Lehtovirta-Morley L.E."/>
            <person name="Vieille C."/>
        </authorList>
    </citation>
    <scope>NUCLEOTIDE SEQUENCE [LARGE SCALE GENOMIC DNA]</scope>
</reference>
<protein>
    <submittedName>
        <fullName evidence="1">Uncharacterized protein</fullName>
    </submittedName>
</protein>
<sequence>MFAKKGWKEGDHVFASKPNGEHSDIIVGIVTGVENSNIGVNGMIINPVGLKNKVSQGKAGPQSLEILKNPNPKECIFALIYRVEHNNFTGVFDVNSDPVEKIHKNIHNIISGWVRESIPELINNVLSLPDGPEREQAKRVLKQRMDTLYDKDLKKYMYSICRGLKILN</sequence>
<dbReference type="EMBL" id="LN890280">
    <property type="protein sequence ID" value="CUR51088.1"/>
    <property type="molecule type" value="Genomic_DNA"/>
</dbReference>
<dbReference type="AlphaFoldDB" id="A0A128A173"/>